<dbReference type="GO" id="GO:0004185">
    <property type="term" value="F:serine-type carboxypeptidase activity"/>
    <property type="evidence" value="ECO:0007669"/>
    <property type="project" value="InterPro"/>
</dbReference>
<dbReference type="Proteomes" id="UP000006038">
    <property type="component" value="Chromosome 11"/>
</dbReference>
<sequence length="318" mass="35751">MGPIEFAAKYYYRGVPKLIYRPQTWTKMSNIIFVDSPVGTGFSYATTQEGFKSSDTKAVQQLLIFLKEWLQEHPRFSQNPLYIAGDSYGGMIVPTLTLAIDETGEEPLFNLKGYIAGNPLTDRQFDDDGKIPFYHGMGFISDELYEKAKDSCGGKYSTPSNVLCAQSVQAIHDKASYAVLKMWANDETVRGSLGVHKGTIGRWKRCNLSIEYTRDLRSTVEYHSKLIRKGYRAIIYSGDHDGGMTIVGTQAWIKVLNLSIADDWRPWYVAGEVAGFTRSYANNNLTYATVKGAGHTAPEYKPKECFEMFARWMSGIPL</sequence>
<dbReference type="FunFam" id="3.40.50.12670:FF:000001">
    <property type="entry name" value="Carboxypeptidase"/>
    <property type="match status" value="1"/>
</dbReference>
<dbReference type="PANTHER" id="PTHR11802">
    <property type="entry name" value="SERINE PROTEASE FAMILY S10 SERINE CARBOXYPEPTIDASE"/>
    <property type="match status" value="1"/>
</dbReference>
<reference evidence="5" key="1">
    <citation type="journal article" date="2013" name="Nat. Commun.">
        <title>Whole-genome sequencing of Oryza brachyantha reveals mechanisms underlying Oryza genome evolution.</title>
        <authorList>
            <person name="Chen J."/>
            <person name="Huang Q."/>
            <person name="Gao D."/>
            <person name="Wang J."/>
            <person name="Lang Y."/>
            <person name="Liu T."/>
            <person name="Li B."/>
            <person name="Bai Z."/>
            <person name="Luis Goicoechea J."/>
            <person name="Liang C."/>
            <person name="Chen C."/>
            <person name="Zhang W."/>
            <person name="Sun S."/>
            <person name="Liao Y."/>
            <person name="Zhang X."/>
            <person name="Yang L."/>
            <person name="Song C."/>
            <person name="Wang M."/>
            <person name="Shi J."/>
            <person name="Liu G."/>
            <person name="Liu J."/>
            <person name="Zhou H."/>
            <person name="Zhou W."/>
            <person name="Yu Q."/>
            <person name="An N."/>
            <person name="Chen Y."/>
            <person name="Cai Q."/>
            <person name="Wang B."/>
            <person name="Liu B."/>
            <person name="Min J."/>
            <person name="Huang Y."/>
            <person name="Wu H."/>
            <person name="Li Z."/>
            <person name="Zhang Y."/>
            <person name="Yin Y."/>
            <person name="Song W."/>
            <person name="Jiang J."/>
            <person name="Jackson S.A."/>
            <person name="Wing R.A."/>
            <person name="Wang J."/>
            <person name="Chen M."/>
        </authorList>
    </citation>
    <scope>NUCLEOTIDE SEQUENCE [LARGE SCALE GENOMIC DNA]</scope>
    <source>
        <strain evidence="5">cv. IRGC 101232</strain>
    </source>
</reference>
<evidence type="ECO:0000256" key="4">
    <source>
        <dbReference type="ARBA" id="ARBA00023180"/>
    </source>
</evidence>
<proteinExistence type="inferred from homology"/>
<dbReference type="GO" id="GO:0016747">
    <property type="term" value="F:acyltransferase activity, transferring groups other than amino-acyl groups"/>
    <property type="evidence" value="ECO:0007669"/>
    <property type="project" value="TreeGrafter"/>
</dbReference>
<dbReference type="GO" id="GO:0006508">
    <property type="term" value="P:proteolysis"/>
    <property type="evidence" value="ECO:0007669"/>
    <property type="project" value="InterPro"/>
</dbReference>
<keyword evidence="2" id="KW-0732">Signal</keyword>
<dbReference type="PROSITE" id="PS00560">
    <property type="entry name" value="CARBOXYPEPT_SER_HIS"/>
    <property type="match status" value="1"/>
</dbReference>
<keyword evidence="4" id="KW-0325">Glycoprotein</keyword>
<evidence type="ECO:0000313" key="6">
    <source>
        <dbReference type="Proteomes" id="UP000006038"/>
    </source>
</evidence>
<dbReference type="SUPFAM" id="SSF53474">
    <property type="entry name" value="alpha/beta-Hydrolases"/>
    <property type="match status" value="1"/>
</dbReference>
<reference evidence="5" key="2">
    <citation type="submission" date="2013-04" db="UniProtKB">
        <authorList>
            <consortium name="EnsemblPlants"/>
        </authorList>
    </citation>
    <scope>IDENTIFICATION</scope>
</reference>
<name>J3N885_ORYBR</name>
<dbReference type="InterPro" id="IPR029058">
    <property type="entry name" value="AB_hydrolase_fold"/>
</dbReference>
<accession>J3N885</accession>
<dbReference type="STRING" id="4533.J3N885"/>
<dbReference type="InterPro" id="IPR033124">
    <property type="entry name" value="Ser_caboxypep_his_AS"/>
</dbReference>
<dbReference type="InterPro" id="IPR001563">
    <property type="entry name" value="Peptidase_S10"/>
</dbReference>
<dbReference type="HOGENOM" id="CLU_008523_0_1_1"/>
<protein>
    <submittedName>
        <fullName evidence="5">Uncharacterized protein</fullName>
    </submittedName>
</protein>
<dbReference type="AlphaFoldDB" id="J3N885"/>
<dbReference type="FunFam" id="3.40.50.11320:FF:000002">
    <property type="entry name" value="Carboxypeptidase"/>
    <property type="match status" value="1"/>
</dbReference>
<keyword evidence="3" id="KW-1015">Disulfide bond</keyword>
<dbReference type="PANTHER" id="PTHR11802:SF204">
    <property type="entry name" value="OS11G0460800 PROTEIN"/>
    <property type="match status" value="1"/>
</dbReference>
<dbReference type="eggNOG" id="KOG1282">
    <property type="taxonomic scope" value="Eukaryota"/>
</dbReference>
<evidence type="ECO:0000313" key="5">
    <source>
        <dbReference type="EnsemblPlants" id="OB11G20210.1"/>
    </source>
</evidence>
<comment type="similarity">
    <text evidence="1">Belongs to the peptidase S10 family.</text>
</comment>
<keyword evidence="6" id="KW-1185">Reference proteome</keyword>
<evidence type="ECO:0000256" key="2">
    <source>
        <dbReference type="ARBA" id="ARBA00022729"/>
    </source>
</evidence>
<dbReference type="PRINTS" id="PR00724">
    <property type="entry name" value="CRBOXYPTASEC"/>
</dbReference>
<evidence type="ECO:0000256" key="3">
    <source>
        <dbReference type="ARBA" id="ARBA00023157"/>
    </source>
</evidence>
<dbReference type="OMA" id="CGMIIPT"/>
<dbReference type="Gene3D" id="3.40.50.1820">
    <property type="entry name" value="alpha/beta hydrolase"/>
    <property type="match status" value="1"/>
</dbReference>
<dbReference type="EnsemblPlants" id="OB11G20210.1">
    <property type="protein sequence ID" value="OB11G20210.1"/>
    <property type="gene ID" value="OB11G20210"/>
</dbReference>
<dbReference type="Pfam" id="PF00450">
    <property type="entry name" value="Peptidase_S10"/>
    <property type="match status" value="2"/>
</dbReference>
<dbReference type="GO" id="GO:0019748">
    <property type="term" value="P:secondary metabolic process"/>
    <property type="evidence" value="ECO:0007669"/>
    <property type="project" value="TreeGrafter"/>
</dbReference>
<evidence type="ECO:0000256" key="1">
    <source>
        <dbReference type="ARBA" id="ARBA00009431"/>
    </source>
</evidence>
<dbReference type="Gramene" id="OB11G20210.1">
    <property type="protein sequence ID" value="OB11G20210.1"/>
    <property type="gene ID" value="OB11G20210"/>
</dbReference>
<organism evidence="5">
    <name type="scientific">Oryza brachyantha</name>
    <name type="common">malo sina</name>
    <dbReference type="NCBI Taxonomy" id="4533"/>
    <lineage>
        <taxon>Eukaryota</taxon>
        <taxon>Viridiplantae</taxon>
        <taxon>Streptophyta</taxon>
        <taxon>Embryophyta</taxon>
        <taxon>Tracheophyta</taxon>
        <taxon>Spermatophyta</taxon>
        <taxon>Magnoliopsida</taxon>
        <taxon>Liliopsida</taxon>
        <taxon>Poales</taxon>
        <taxon>Poaceae</taxon>
        <taxon>BOP clade</taxon>
        <taxon>Oryzoideae</taxon>
        <taxon>Oryzeae</taxon>
        <taxon>Oryzinae</taxon>
        <taxon>Oryza</taxon>
    </lineage>
</organism>